<sequence>MGDPQRFRGCTRSSVVGVVGTLDSTVDELVQEFETKWKPEACGYSRKLVEYCSQELFTKICYNMEEKINDGSFSRFTYDMMLAWERPSSTDDELPSVHQALAKQAKPTMIEFVEDEFILHVEGTATSQRVVRHIGGISRPGPCLYFHSRLQYRIAANA</sequence>
<dbReference type="PANTHER" id="PTHR31860:SF5">
    <property type="entry name" value="ARGH (DUF639)"/>
    <property type="match status" value="1"/>
</dbReference>
<accession>A0AAP0JG92</accession>
<evidence type="ECO:0000313" key="2">
    <source>
        <dbReference type="Proteomes" id="UP001419268"/>
    </source>
</evidence>
<protein>
    <submittedName>
        <fullName evidence="1">Uncharacterized protein</fullName>
    </submittedName>
</protein>
<reference evidence="1 2" key="1">
    <citation type="submission" date="2024-01" db="EMBL/GenBank/DDBJ databases">
        <title>Genome assemblies of Stephania.</title>
        <authorList>
            <person name="Yang L."/>
        </authorList>
    </citation>
    <scope>NUCLEOTIDE SEQUENCE [LARGE SCALE GENOMIC DNA]</scope>
    <source>
        <strain evidence="1">JXDWG</strain>
        <tissue evidence="1">Leaf</tissue>
    </source>
</reference>
<organism evidence="1 2">
    <name type="scientific">Stephania cephalantha</name>
    <dbReference type="NCBI Taxonomy" id="152367"/>
    <lineage>
        <taxon>Eukaryota</taxon>
        <taxon>Viridiplantae</taxon>
        <taxon>Streptophyta</taxon>
        <taxon>Embryophyta</taxon>
        <taxon>Tracheophyta</taxon>
        <taxon>Spermatophyta</taxon>
        <taxon>Magnoliopsida</taxon>
        <taxon>Ranunculales</taxon>
        <taxon>Menispermaceae</taxon>
        <taxon>Menispermoideae</taxon>
        <taxon>Cissampelideae</taxon>
        <taxon>Stephania</taxon>
    </lineage>
</organism>
<dbReference type="Proteomes" id="UP001419268">
    <property type="component" value="Unassembled WGS sequence"/>
</dbReference>
<dbReference type="EMBL" id="JBBNAG010000005">
    <property type="protein sequence ID" value="KAK9132420.1"/>
    <property type="molecule type" value="Genomic_DNA"/>
</dbReference>
<dbReference type="AlphaFoldDB" id="A0AAP0JG92"/>
<gene>
    <name evidence="1" type="ORF">Scep_011948</name>
</gene>
<proteinExistence type="predicted"/>
<comment type="caution">
    <text evidence="1">The sequence shown here is derived from an EMBL/GenBank/DDBJ whole genome shotgun (WGS) entry which is preliminary data.</text>
</comment>
<evidence type="ECO:0000313" key="1">
    <source>
        <dbReference type="EMBL" id="KAK9132420.1"/>
    </source>
</evidence>
<name>A0AAP0JG92_9MAGN</name>
<dbReference type="PANTHER" id="PTHR31860">
    <property type="entry name" value="HEAT-INDUCIBLE TRANSCRIPTION REPRESSOR (DUF639)-RELATED"/>
    <property type="match status" value="1"/>
</dbReference>
<keyword evidence="2" id="KW-1185">Reference proteome</keyword>